<dbReference type="InterPro" id="IPR014349">
    <property type="entry name" value="Rieske_Fe-S_prot"/>
</dbReference>
<evidence type="ECO:0000256" key="6">
    <source>
        <dbReference type="ARBA" id="ARBA00023014"/>
    </source>
</evidence>
<dbReference type="Proteomes" id="UP001501147">
    <property type="component" value="Unassembled WGS sequence"/>
</dbReference>
<evidence type="ECO:0000256" key="11">
    <source>
        <dbReference type="SAM" id="SignalP"/>
    </source>
</evidence>
<evidence type="ECO:0000313" key="14">
    <source>
        <dbReference type="Proteomes" id="UP001501147"/>
    </source>
</evidence>
<feature type="compositionally biased region" description="Low complexity" evidence="10">
    <location>
        <begin position="30"/>
        <end position="62"/>
    </location>
</feature>
<dbReference type="PROSITE" id="PS51257">
    <property type="entry name" value="PROKAR_LIPOPROTEIN"/>
    <property type="match status" value="1"/>
</dbReference>
<feature type="domain" description="Rieske" evidence="12">
    <location>
        <begin position="61"/>
        <end position="153"/>
    </location>
</feature>
<evidence type="ECO:0000256" key="5">
    <source>
        <dbReference type="ARBA" id="ARBA00023004"/>
    </source>
</evidence>
<evidence type="ECO:0000256" key="9">
    <source>
        <dbReference type="ARBA" id="ARBA00034078"/>
    </source>
</evidence>
<dbReference type="CDD" id="cd03467">
    <property type="entry name" value="Rieske"/>
    <property type="match status" value="1"/>
</dbReference>
<keyword evidence="11" id="KW-0732">Signal</keyword>
<gene>
    <name evidence="13" type="ORF">GCM10023329_54060</name>
</gene>
<accession>A0ABP9BFF7</accession>
<keyword evidence="6" id="KW-0411">Iron-sulfur</keyword>
<evidence type="ECO:0000259" key="12">
    <source>
        <dbReference type="PROSITE" id="PS51296"/>
    </source>
</evidence>
<feature type="signal peptide" evidence="11">
    <location>
        <begin position="1"/>
        <end position="20"/>
    </location>
</feature>
<dbReference type="InterPro" id="IPR017941">
    <property type="entry name" value="Rieske_2Fe-2S"/>
</dbReference>
<comment type="caution">
    <text evidence="13">The sequence shown here is derived from an EMBL/GenBank/DDBJ whole genome shotgun (WGS) entry which is preliminary data.</text>
</comment>
<reference evidence="14" key="1">
    <citation type="journal article" date="2019" name="Int. J. Syst. Evol. Microbiol.">
        <title>The Global Catalogue of Microorganisms (GCM) 10K type strain sequencing project: providing services to taxonomists for standard genome sequencing and annotation.</title>
        <authorList>
            <consortium name="The Broad Institute Genomics Platform"/>
            <consortium name="The Broad Institute Genome Sequencing Center for Infectious Disease"/>
            <person name="Wu L."/>
            <person name="Ma J."/>
        </authorList>
    </citation>
    <scope>NUCLEOTIDE SEQUENCE [LARGE SCALE GENOMIC DNA]</scope>
    <source>
        <strain evidence="14">JCM 18324</strain>
    </source>
</reference>
<dbReference type="PROSITE" id="PS51318">
    <property type="entry name" value="TAT"/>
    <property type="match status" value="1"/>
</dbReference>
<evidence type="ECO:0000256" key="7">
    <source>
        <dbReference type="ARBA" id="ARBA00023157"/>
    </source>
</evidence>
<keyword evidence="14" id="KW-1185">Reference proteome</keyword>
<evidence type="ECO:0000313" key="13">
    <source>
        <dbReference type="EMBL" id="GAA4794665.1"/>
    </source>
</evidence>
<evidence type="ECO:0000256" key="3">
    <source>
        <dbReference type="ARBA" id="ARBA00022714"/>
    </source>
</evidence>
<organism evidence="13 14">
    <name type="scientific">Streptomyces sanyensis</name>
    <dbReference type="NCBI Taxonomy" id="568869"/>
    <lineage>
        <taxon>Bacteria</taxon>
        <taxon>Bacillati</taxon>
        <taxon>Actinomycetota</taxon>
        <taxon>Actinomycetes</taxon>
        <taxon>Kitasatosporales</taxon>
        <taxon>Streptomycetaceae</taxon>
        <taxon>Streptomyces</taxon>
    </lineage>
</organism>
<dbReference type="PANTHER" id="PTHR10134">
    <property type="entry name" value="CYTOCHROME B-C1 COMPLEX SUBUNIT RIESKE, MITOCHONDRIAL"/>
    <property type="match status" value="1"/>
</dbReference>
<dbReference type="SUPFAM" id="SSF50022">
    <property type="entry name" value="ISP domain"/>
    <property type="match status" value="1"/>
</dbReference>
<dbReference type="EMBL" id="BAABJV010000024">
    <property type="protein sequence ID" value="GAA4794665.1"/>
    <property type="molecule type" value="Genomic_DNA"/>
</dbReference>
<evidence type="ECO:0000256" key="2">
    <source>
        <dbReference type="ARBA" id="ARBA00015816"/>
    </source>
</evidence>
<feature type="chain" id="PRO_5046024388" description="Cytochrome bc1 complex Rieske iron-sulfur subunit" evidence="11">
    <location>
        <begin position="21"/>
        <end position="154"/>
    </location>
</feature>
<dbReference type="PROSITE" id="PS51296">
    <property type="entry name" value="RIESKE"/>
    <property type="match status" value="1"/>
</dbReference>
<dbReference type="Pfam" id="PF00355">
    <property type="entry name" value="Rieske"/>
    <property type="match status" value="1"/>
</dbReference>
<protein>
    <recommendedName>
        <fullName evidence="2">Cytochrome bc1 complex Rieske iron-sulfur subunit</fullName>
    </recommendedName>
    <alternativeName>
        <fullName evidence="8">Cytochrome bc1 reductase complex subunit QcrA</fullName>
    </alternativeName>
</protein>
<proteinExistence type="predicted"/>
<dbReference type="RefSeq" id="WP_345616118.1">
    <property type="nucleotide sequence ID" value="NZ_BAABJV010000024.1"/>
</dbReference>
<dbReference type="Gene3D" id="2.102.10.10">
    <property type="entry name" value="Rieske [2Fe-2S] iron-sulphur domain"/>
    <property type="match status" value="1"/>
</dbReference>
<evidence type="ECO:0000256" key="4">
    <source>
        <dbReference type="ARBA" id="ARBA00022723"/>
    </source>
</evidence>
<dbReference type="PRINTS" id="PR00162">
    <property type="entry name" value="RIESKE"/>
</dbReference>
<feature type="region of interest" description="Disordered" evidence="10">
    <location>
        <begin position="21"/>
        <end position="67"/>
    </location>
</feature>
<keyword evidence="5" id="KW-0408">Iron</keyword>
<dbReference type="InterPro" id="IPR006311">
    <property type="entry name" value="TAT_signal"/>
</dbReference>
<sequence length="154" mass="14774">MGAQRRAVLAAGAAAAVSLAAGCGDGDGGTPEPTGSPAGTPTSPTPSDGASGSAPASPAGEELTAASEVPVGGGVVLADQEVVVTQPQEGEFRAFSAICTHQGCTVASVGDGLIACPCHGSRFRVADGSVAVGPATRPLPPKQITVSGDSVRLV</sequence>
<keyword evidence="4" id="KW-0479">Metal-binding</keyword>
<dbReference type="InterPro" id="IPR005805">
    <property type="entry name" value="Rieske_Fe-S_prot_C"/>
</dbReference>
<comment type="cofactor">
    <cofactor evidence="9">
        <name>[2Fe-2S] cluster</name>
        <dbReference type="ChEBI" id="CHEBI:190135"/>
    </cofactor>
</comment>
<name>A0ABP9BFF7_9ACTN</name>
<comment type="function">
    <text evidence="1">Iron-sulfur subunit of the cytochrome bc1 complex, an essential component of the respiratory electron transport chain required for ATP synthesis. The bc1 complex catalyzes the oxidation of menaquinol and the reduction of cytochrome c in the respiratory chain. The bc1 complex operates through a Q-cycle mechanism that couples electron transfer to generation of the proton gradient that drives ATP synthesis.</text>
</comment>
<evidence type="ECO:0000256" key="1">
    <source>
        <dbReference type="ARBA" id="ARBA00002494"/>
    </source>
</evidence>
<dbReference type="InterPro" id="IPR036922">
    <property type="entry name" value="Rieske_2Fe-2S_sf"/>
</dbReference>
<keyword evidence="7" id="KW-1015">Disulfide bond</keyword>
<evidence type="ECO:0000256" key="8">
    <source>
        <dbReference type="ARBA" id="ARBA00029586"/>
    </source>
</evidence>
<keyword evidence="3" id="KW-0001">2Fe-2S</keyword>
<evidence type="ECO:0000256" key="10">
    <source>
        <dbReference type="SAM" id="MobiDB-lite"/>
    </source>
</evidence>